<comment type="caution">
    <text evidence="1">The sequence shown here is derived from an EMBL/GenBank/DDBJ whole genome shotgun (WGS) entry which is preliminary data.</text>
</comment>
<keyword evidence="2" id="KW-1185">Reference proteome</keyword>
<reference evidence="2" key="1">
    <citation type="journal article" date="2023" name="Nat. Plants">
        <title>Single-cell RNA sequencing provides a high-resolution roadmap for understanding the multicellular compartmentation of specialized metabolism.</title>
        <authorList>
            <person name="Sun S."/>
            <person name="Shen X."/>
            <person name="Li Y."/>
            <person name="Li Y."/>
            <person name="Wang S."/>
            <person name="Li R."/>
            <person name="Zhang H."/>
            <person name="Shen G."/>
            <person name="Guo B."/>
            <person name="Wei J."/>
            <person name="Xu J."/>
            <person name="St-Pierre B."/>
            <person name="Chen S."/>
            <person name="Sun C."/>
        </authorList>
    </citation>
    <scope>NUCLEOTIDE SEQUENCE [LARGE SCALE GENOMIC DNA]</scope>
</reference>
<proteinExistence type="predicted"/>
<sequence length="116" mass="12732">MSCTSKGDLTLGIGATISRSTSMPGARSPLLALGHGSSRGKKKKARLDDSDEDEEEVQVKRRSPYGMKKCNCYFQLKGEKSTIGDNWKLYEKDGGHSHKIGVYHHAYAQAAKLTDD</sequence>
<dbReference type="EMBL" id="CM044703">
    <property type="protein sequence ID" value="KAI5673281.1"/>
    <property type="molecule type" value="Genomic_DNA"/>
</dbReference>
<name>A0ACC0BKZ3_CATRO</name>
<gene>
    <name evidence="1" type="ORF">M9H77_13645</name>
</gene>
<protein>
    <submittedName>
        <fullName evidence="1">Uncharacterized protein</fullName>
    </submittedName>
</protein>
<dbReference type="Proteomes" id="UP001060085">
    <property type="component" value="Linkage Group LG03"/>
</dbReference>
<accession>A0ACC0BKZ3</accession>
<organism evidence="1 2">
    <name type="scientific">Catharanthus roseus</name>
    <name type="common">Madagascar periwinkle</name>
    <name type="synonym">Vinca rosea</name>
    <dbReference type="NCBI Taxonomy" id="4058"/>
    <lineage>
        <taxon>Eukaryota</taxon>
        <taxon>Viridiplantae</taxon>
        <taxon>Streptophyta</taxon>
        <taxon>Embryophyta</taxon>
        <taxon>Tracheophyta</taxon>
        <taxon>Spermatophyta</taxon>
        <taxon>Magnoliopsida</taxon>
        <taxon>eudicotyledons</taxon>
        <taxon>Gunneridae</taxon>
        <taxon>Pentapetalae</taxon>
        <taxon>asterids</taxon>
        <taxon>lamiids</taxon>
        <taxon>Gentianales</taxon>
        <taxon>Apocynaceae</taxon>
        <taxon>Rauvolfioideae</taxon>
        <taxon>Vinceae</taxon>
        <taxon>Catharanthinae</taxon>
        <taxon>Catharanthus</taxon>
    </lineage>
</organism>
<evidence type="ECO:0000313" key="2">
    <source>
        <dbReference type="Proteomes" id="UP001060085"/>
    </source>
</evidence>
<evidence type="ECO:0000313" key="1">
    <source>
        <dbReference type="EMBL" id="KAI5673281.1"/>
    </source>
</evidence>